<dbReference type="Pfam" id="PF00646">
    <property type="entry name" value="F-box"/>
    <property type="match status" value="1"/>
</dbReference>
<dbReference type="PANTHER" id="PTHR31672">
    <property type="entry name" value="BNACNNG10540D PROTEIN"/>
    <property type="match status" value="1"/>
</dbReference>
<dbReference type="InterPro" id="IPR001810">
    <property type="entry name" value="F-box_dom"/>
</dbReference>
<sequence>MDNLLRGLSKLKHFVWKCQHGSLPTTEVIKTRTGKGDAMYQIDMVLQCFRWIHHLLLNYGLITSLFPPYYTRDIQQLPDDVIVEILSRLPADGIIRCLHVCRRWRSLVTSEYFMNLVLNERKPATKSILVLDTKYLRAGGKREEELTFLCIDDQPINSRRGIKTRKIRVLPGLEIAQHYDRFIGSCEGLLLFSDVRVQCRYFVFNPVTQDEISIVTPPVVSVSEAILCGFFFHSLTCQFKLLFMRSINITSCEYFIYNIGDGSCRKIASSTHNLWPSSYFAPSPPAVINGALHWIANSNYEFARALPPSYCCRYAILVFRMNAEDFSVFPHPGKECKTQGIHRLMQLVVKDGKYLSLFSFDYSDEIIHIWTLKDYSNWDWVLERRLNLNLVDTLSILERFARRHPTIEVLKFENGQVWLDCWTRGLFVYNVDQNRLTTLGIPSLFSSNANHVSFTLTKSFMFFA</sequence>
<gene>
    <name evidence="2" type="ORF">ACH5RR_022589</name>
</gene>
<dbReference type="PROSITE" id="PS50181">
    <property type="entry name" value="FBOX"/>
    <property type="match status" value="1"/>
</dbReference>
<accession>A0ABD2ZC44</accession>
<evidence type="ECO:0000313" key="3">
    <source>
        <dbReference type="Proteomes" id="UP001630127"/>
    </source>
</evidence>
<keyword evidence="3" id="KW-1185">Reference proteome</keyword>
<organism evidence="2 3">
    <name type="scientific">Cinchona calisaya</name>
    <dbReference type="NCBI Taxonomy" id="153742"/>
    <lineage>
        <taxon>Eukaryota</taxon>
        <taxon>Viridiplantae</taxon>
        <taxon>Streptophyta</taxon>
        <taxon>Embryophyta</taxon>
        <taxon>Tracheophyta</taxon>
        <taxon>Spermatophyta</taxon>
        <taxon>Magnoliopsida</taxon>
        <taxon>eudicotyledons</taxon>
        <taxon>Gunneridae</taxon>
        <taxon>Pentapetalae</taxon>
        <taxon>asterids</taxon>
        <taxon>lamiids</taxon>
        <taxon>Gentianales</taxon>
        <taxon>Rubiaceae</taxon>
        <taxon>Cinchonoideae</taxon>
        <taxon>Cinchoneae</taxon>
        <taxon>Cinchona</taxon>
    </lineage>
</organism>
<dbReference type="CDD" id="cd22157">
    <property type="entry name" value="F-box_AtFBW1-like"/>
    <property type="match status" value="1"/>
</dbReference>
<dbReference type="Proteomes" id="UP001630127">
    <property type="component" value="Unassembled WGS sequence"/>
</dbReference>
<dbReference type="InterPro" id="IPR017451">
    <property type="entry name" value="F-box-assoc_interact_dom"/>
</dbReference>
<dbReference type="Gene3D" id="1.20.1280.50">
    <property type="match status" value="1"/>
</dbReference>
<dbReference type="InterPro" id="IPR050796">
    <property type="entry name" value="SCF_F-box_component"/>
</dbReference>
<dbReference type="AlphaFoldDB" id="A0ABD2ZC44"/>
<proteinExistence type="predicted"/>
<dbReference type="Pfam" id="PF08268">
    <property type="entry name" value="FBA_3"/>
    <property type="match status" value="1"/>
</dbReference>
<reference evidence="2 3" key="1">
    <citation type="submission" date="2024-11" db="EMBL/GenBank/DDBJ databases">
        <title>A near-complete genome assembly of Cinchona calisaya.</title>
        <authorList>
            <person name="Lian D.C."/>
            <person name="Zhao X.W."/>
            <person name="Wei L."/>
        </authorList>
    </citation>
    <scope>NUCLEOTIDE SEQUENCE [LARGE SCALE GENOMIC DNA]</scope>
    <source>
        <tissue evidence="2">Nenye</tissue>
    </source>
</reference>
<evidence type="ECO:0000313" key="2">
    <source>
        <dbReference type="EMBL" id="KAL3515687.1"/>
    </source>
</evidence>
<dbReference type="SMART" id="SM00256">
    <property type="entry name" value="FBOX"/>
    <property type="match status" value="1"/>
</dbReference>
<dbReference type="EMBL" id="JBJUIK010000010">
    <property type="protein sequence ID" value="KAL3515687.1"/>
    <property type="molecule type" value="Genomic_DNA"/>
</dbReference>
<comment type="caution">
    <text evidence="2">The sequence shown here is derived from an EMBL/GenBank/DDBJ whole genome shotgun (WGS) entry which is preliminary data.</text>
</comment>
<dbReference type="InterPro" id="IPR013187">
    <property type="entry name" value="F-box-assoc_dom_typ3"/>
</dbReference>
<protein>
    <recommendedName>
        <fullName evidence="1">F-box domain-containing protein</fullName>
    </recommendedName>
</protein>
<evidence type="ECO:0000259" key="1">
    <source>
        <dbReference type="PROSITE" id="PS50181"/>
    </source>
</evidence>
<dbReference type="NCBIfam" id="TIGR01640">
    <property type="entry name" value="F_box_assoc_1"/>
    <property type="match status" value="1"/>
</dbReference>
<name>A0ABD2ZC44_9GENT</name>
<dbReference type="SUPFAM" id="SSF81383">
    <property type="entry name" value="F-box domain"/>
    <property type="match status" value="1"/>
</dbReference>
<dbReference type="InterPro" id="IPR036047">
    <property type="entry name" value="F-box-like_dom_sf"/>
</dbReference>
<feature type="domain" description="F-box" evidence="1">
    <location>
        <begin position="71"/>
        <end position="116"/>
    </location>
</feature>